<evidence type="ECO:0000256" key="2">
    <source>
        <dbReference type="ARBA" id="ARBA00023002"/>
    </source>
</evidence>
<dbReference type="EMBL" id="KF264546">
    <property type="protein sequence ID" value="AGS49520.1"/>
    <property type="molecule type" value="Genomic_DNA"/>
</dbReference>
<dbReference type="Gene3D" id="3.50.50.60">
    <property type="entry name" value="FAD/NAD(P)-binding domain"/>
    <property type="match status" value="2"/>
</dbReference>
<dbReference type="AlphaFoldDB" id="S5TKR3"/>
<dbReference type="InterPro" id="IPR050097">
    <property type="entry name" value="Ferredoxin-NADP_redctase_2"/>
</dbReference>
<keyword evidence="2 4" id="KW-0560">Oxidoreductase</keyword>
<reference evidence="4" key="1">
    <citation type="journal article" date="2013" name="Proc. Natl. Acad. Sci. U.S.A.">
        <title>Mapping gene clusters within arrayed metagenomic libraries to expand the structural diversity of biomedically relevant natural products.</title>
        <authorList>
            <person name="Owen J.G."/>
            <person name="Reddy B.V."/>
            <person name="Ternei M.A."/>
            <person name="Charlop-Powers Z."/>
            <person name="Calle P.Y."/>
            <person name="Kim J.H."/>
            <person name="Brady S.F."/>
        </authorList>
    </citation>
    <scope>NUCLEOTIDE SEQUENCE</scope>
</reference>
<accession>S5TKR3</accession>
<keyword evidence="1" id="KW-0285">Flavoprotein</keyword>
<dbReference type="SUPFAM" id="SSF51905">
    <property type="entry name" value="FAD/NAD(P)-binding domain"/>
    <property type="match status" value="1"/>
</dbReference>
<evidence type="ECO:0000259" key="3">
    <source>
        <dbReference type="Pfam" id="PF07992"/>
    </source>
</evidence>
<sequence length="299" mass="31536">MTHDVAIVGGGPAGLAAAVVLGRALRSVLVIDANEPRNATAAEVHNFLTRESFTPNDFRAAGRADAERYGVEFRTGTVSGITADGPGFQVELADGSTAGARRVLVAIGLSDVLPDVSGLTERWGRSVFHCGHCHGYETRGSAIGVLGQPLGVVWTTLLWCRWSDDMVLFLNDEVELDDTQRQQLDSRNVRVVPGRVQAFTDEGVLLADGTVVPRDNLVVHSRVEVRADFLAPLGLKPVDLPMGLGTYLPVEDPTGRTSVPGLWVAGNASDARAQLMSAAASGVTAGEALAMNLVMADLG</sequence>
<dbReference type="GO" id="GO:0004791">
    <property type="term" value="F:thioredoxin-disulfide reductase (NADPH) activity"/>
    <property type="evidence" value="ECO:0007669"/>
    <property type="project" value="UniProtKB-EC"/>
</dbReference>
<dbReference type="Pfam" id="PF07992">
    <property type="entry name" value="Pyr_redox_2"/>
    <property type="match status" value="1"/>
</dbReference>
<dbReference type="EC" id="1.8.1.9" evidence="4"/>
<protein>
    <submittedName>
        <fullName evidence="4">Thioredoxin reductase</fullName>
        <ecNumber evidence="4">1.8.1.9</ecNumber>
    </submittedName>
</protein>
<organism evidence="4">
    <name type="scientific">uncultured bacterium esnapd7</name>
    <dbReference type="NCBI Taxonomy" id="1366614"/>
    <lineage>
        <taxon>Bacteria</taxon>
        <taxon>environmental samples</taxon>
    </lineage>
</organism>
<name>S5TKR3_9BACT</name>
<evidence type="ECO:0000256" key="1">
    <source>
        <dbReference type="ARBA" id="ARBA00022630"/>
    </source>
</evidence>
<dbReference type="InterPro" id="IPR023753">
    <property type="entry name" value="FAD/NAD-binding_dom"/>
</dbReference>
<feature type="domain" description="FAD/NAD(P)-binding" evidence="3">
    <location>
        <begin position="3"/>
        <end position="279"/>
    </location>
</feature>
<dbReference type="PRINTS" id="PR00469">
    <property type="entry name" value="PNDRDTASEII"/>
</dbReference>
<dbReference type="PANTHER" id="PTHR48105">
    <property type="entry name" value="THIOREDOXIN REDUCTASE 1-RELATED-RELATED"/>
    <property type="match status" value="1"/>
</dbReference>
<proteinExistence type="predicted"/>
<evidence type="ECO:0000313" key="4">
    <source>
        <dbReference type="EMBL" id="AGS49520.1"/>
    </source>
</evidence>
<dbReference type="InterPro" id="IPR036188">
    <property type="entry name" value="FAD/NAD-bd_sf"/>
</dbReference>
<dbReference type="PRINTS" id="PR00368">
    <property type="entry name" value="FADPNR"/>
</dbReference>